<sequence>MRKRLYLLIGLPGSGKSTLAASMQGTCSTLRLVSTDRIRGQLFGDEAIQGPWSLIWRQVGQQLREIVQQIEQGQCQAVLYDATNTRRQSRRAVIALARSLAFTHITGLWIDTPLSVCLERNRQRDRQVPDEVIQRMQRQLEGAPPNLEEGLSCLIRYSSCVDQARSSRTSPPILAPMQMSLQKSQPLNRTSRGTEIPLFSMTQPNPLDLNSW</sequence>
<dbReference type="PANTHER" id="PTHR20873:SF0">
    <property type="entry name" value="L-SERYL-TRNA(SEC) KINASE"/>
    <property type="match status" value="1"/>
</dbReference>
<evidence type="ECO:0000313" key="2">
    <source>
        <dbReference type="EMBL" id="WAL61683.1"/>
    </source>
</evidence>
<proteinExistence type="predicted"/>
<evidence type="ECO:0000256" key="1">
    <source>
        <dbReference type="SAM" id="MobiDB-lite"/>
    </source>
</evidence>
<dbReference type="InterPro" id="IPR052648">
    <property type="entry name" value="Ser-tRNA(Sec)_kinase"/>
</dbReference>
<gene>
    <name evidence="2" type="ORF">OXH18_06785</name>
</gene>
<dbReference type="Proteomes" id="UP001163152">
    <property type="component" value="Chromosome"/>
</dbReference>
<dbReference type="GO" id="GO:0016301">
    <property type="term" value="F:kinase activity"/>
    <property type="evidence" value="ECO:0007669"/>
    <property type="project" value="TreeGrafter"/>
</dbReference>
<accession>A0A9E9C9K0</accession>
<dbReference type="Gene3D" id="3.40.50.300">
    <property type="entry name" value="P-loop containing nucleotide triphosphate hydrolases"/>
    <property type="match status" value="1"/>
</dbReference>
<organism evidence="2 3">
    <name type="scientific">Thermocoleostomius sinensis A174</name>
    <dbReference type="NCBI Taxonomy" id="2016057"/>
    <lineage>
        <taxon>Bacteria</taxon>
        <taxon>Bacillati</taxon>
        <taxon>Cyanobacteriota</taxon>
        <taxon>Cyanophyceae</taxon>
        <taxon>Oculatellales</taxon>
        <taxon>Oculatellaceae</taxon>
        <taxon>Thermocoleostomius</taxon>
    </lineage>
</organism>
<protein>
    <submittedName>
        <fullName evidence="2">AAA family ATPase</fullName>
    </submittedName>
</protein>
<dbReference type="AlphaFoldDB" id="A0A9E9C9K0"/>
<dbReference type="KEGG" id="tsin:OXH18_06785"/>
<dbReference type="PANTHER" id="PTHR20873">
    <property type="entry name" value="L-SERYL-TRNA(SEC) KINASE"/>
    <property type="match status" value="1"/>
</dbReference>
<reference evidence="2" key="1">
    <citation type="submission" date="2022-12" db="EMBL/GenBank/DDBJ databases">
        <title>Polyphasic identification of a Novel Hot-Spring Cyanobacterium Ocullathermofonsia sinensis gen nov. sp. nov. and Genomic Insights on its Adaptations to the Thermal Habitat.</title>
        <authorList>
            <person name="Daroch M."/>
            <person name="Tang J."/>
            <person name="Jiang Y."/>
        </authorList>
    </citation>
    <scope>NUCLEOTIDE SEQUENCE</scope>
    <source>
        <strain evidence="2">PKUAC-SCTA174</strain>
    </source>
</reference>
<dbReference type="Pfam" id="PF13671">
    <property type="entry name" value="AAA_33"/>
    <property type="match status" value="1"/>
</dbReference>
<dbReference type="GO" id="GO:0000049">
    <property type="term" value="F:tRNA binding"/>
    <property type="evidence" value="ECO:0007669"/>
    <property type="project" value="TreeGrafter"/>
</dbReference>
<dbReference type="RefSeq" id="WP_268611708.1">
    <property type="nucleotide sequence ID" value="NZ_CP113797.1"/>
</dbReference>
<dbReference type="SUPFAM" id="SSF52540">
    <property type="entry name" value="P-loop containing nucleoside triphosphate hydrolases"/>
    <property type="match status" value="1"/>
</dbReference>
<dbReference type="EMBL" id="CP113797">
    <property type="protein sequence ID" value="WAL61683.1"/>
    <property type="molecule type" value="Genomic_DNA"/>
</dbReference>
<feature type="compositionally biased region" description="Polar residues" evidence="1">
    <location>
        <begin position="181"/>
        <end position="193"/>
    </location>
</feature>
<dbReference type="InterPro" id="IPR027417">
    <property type="entry name" value="P-loop_NTPase"/>
</dbReference>
<feature type="region of interest" description="Disordered" evidence="1">
    <location>
        <begin position="181"/>
        <end position="200"/>
    </location>
</feature>
<name>A0A9E9C9K0_9CYAN</name>
<keyword evidence="3" id="KW-1185">Reference proteome</keyword>
<evidence type="ECO:0000313" key="3">
    <source>
        <dbReference type="Proteomes" id="UP001163152"/>
    </source>
</evidence>